<sequence length="347" mass="35574">MEKSMRAVVIDRTGGPDVLRLGNLPTPEPAAGEVLLRVACAGVNPADWKCREGYLSHFMQYSFPFVIGFDASGVVAAVGSGVKDFVPGQRVFAQTAVGAGKWGSYAEYVAVSQDCVVPIPDNLGFAEAAAVPTPALAAWTGLFDEGGLKPVQTVLVHGGAGAVGTFAVQLAKAAGATVAATCSAARRDELMALGCDLAIDYRGGDIAAAMQAWAPAGVDLVLDAVGCGTLPNGMDLLRPGGILVAILTLVSGDNGPDPAAAAQRGVRTAVAFSKMPSGARLREIAALLDSGRLRPPRIECLPLEHAGRALDLVQSGKAASKLVLRIAEPANAHDLVAGFQSGRPTEK</sequence>
<dbReference type="InterPro" id="IPR051603">
    <property type="entry name" value="Zinc-ADH_QOR/CCCR"/>
</dbReference>
<organism evidence="3 4">
    <name type="scientific">Cupriavidus necator (strain ATCC 17699 / DSM 428 / KCTC 22496 / NCIMB 10442 / H16 / Stanier 337)</name>
    <name type="common">Ralstonia eutropha</name>
    <dbReference type="NCBI Taxonomy" id="381666"/>
    <lineage>
        <taxon>Bacteria</taxon>
        <taxon>Pseudomonadati</taxon>
        <taxon>Pseudomonadota</taxon>
        <taxon>Betaproteobacteria</taxon>
        <taxon>Burkholderiales</taxon>
        <taxon>Burkholderiaceae</taxon>
        <taxon>Cupriavidus</taxon>
    </lineage>
</organism>
<evidence type="ECO:0000256" key="1">
    <source>
        <dbReference type="ARBA" id="ARBA00022857"/>
    </source>
</evidence>
<dbReference type="EMBL" id="CP039288">
    <property type="protein sequence ID" value="QCC03035.1"/>
    <property type="molecule type" value="Genomic_DNA"/>
</dbReference>
<dbReference type="InterPro" id="IPR013154">
    <property type="entry name" value="ADH-like_N"/>
</dbReference>
<dbReference type="CDD" id="cd05289">
    <property type="entry name" value="MDR_like_2"/>
    <property type="match status" value="1"/>
</dbReference>
<reference evidence="3 4" key="1">
    <citation type="submission" date="2019-04" db="EMBL/GenBank/DDBJ databases">
        <title>Long-read de novo sequencing of Cupriavidus necator H16.</title>
        <authorList>
            <person name="Little G.T."/>
            <person name="Ehsaan M."/>
            <person name="Arenas-Lopez C."/>
            <person name="Jawed K."/>
            <person name="Winzer K."/>
            <person name="Kovacs K."/>
            <person name="Malys N."/>
            <person name="Minton N.P."/>
        </authorList>
    </citation>
    <scope>NUCLEOTIDE SEQUENCE [LARGE SCALE GENOMIC DNA]</scope>
    <source>
        <strain evidence="3 4">H16</strain>
    </source>
</reference>
<gene>
    <name evidence="3" type="ORF">E6A55_20645</name>
</gene>
<proteinExistence type="predicted"/>
<keyword evidence="1" id="KW-0521">NADP</keyword>
<evidence type="ECO:0000313" key="4">
    <source>
        <dbReference type="Proteomes" id="UP000296079"/>
    </source>
</evidence>
<dbReference type="InterPro" id="IPR036291">
    <property type="entry name" value="NAD(P)-bd_dom_sf"/>
</dbReference>
<dbReference type="Proteomes" id="UP000296079">
    <property type="component" value="Chromosome 2"/>
</dbReference>
<evidence type="ECO:0000313" key="3">
    <source>
        <dbReference type="EMBL" id="QCC03035.1"/>
    </source>
</evidence>
<name>A0AAE5ZL23_CUPNH</name>
<dbReference type="PANTHER" id="PTHR44154">
    <property type="entry name" value="QUINONE OXIDOREDUCTASE"/>
    <property type="match status" value="1"/>
</dbReference>
<dbReference type="PANTHER" id="PTHR44154:SF1">
    <property type="entry name" value="QUINONE OXIDOREDUCTASE"/>
    <property type="match status" value="1"/>
</dbReference>
<evidence type="ECO:0000259" key="2">
    <source>
        <dbReference type="SMART" id="SM00829"/>
    </source>
</evidence>
<feature type="domain" description="Enoyl reductase (ER)" evidence="2">
    <location>
        <begin position="14"/>
        <end position="324"/>
    </location>
</feature>
<dbReference type="InterPro" id="IPR011032">
    <property type="entry name" value="GroES-like_sf"/>
</dbReference>
<protein>
    <submittedName>
        <fullName evidence="3">NADP-dependent oxidoreductase</fullName>
    </submittedName>
</protein>
<dbReference type="Pfam" id="PF13602">
    <property type="entry name" value="ADH_zinc_N_2"/>
    <property type="match status" value="1"/>
</dbReference>
<dbReference type="Gene3D" id="3.40.50.720">
    <property type="entry name" value="NAD(P)-binding Rossmann-like Domain"/>
    <property type="match status" value="1"/>
</dbReference>
<dbReference type="SUPFAM" id="SSF51735">
    <property type="entry name" value="NAD(P)-binding Rossmann-fold domains"/>
    <property type="match status" value="1"/>
</dbReference>
<dbReference type="GO" id="GO:0016491">
    <property type="term" value="F:oxidoreductase activity"/>
    <property type="evidence" value="ECO:0007669"/>
    <property type="project" value="InterPro"/>
</dbReference>
<dbReference type="AlphaFoldDB" id="A0AAE5ZL23"/>
<dbReference type="SMART" id="SM00829">
    <property type="entry name" value="PKS_ER"/>
    <property type="match status" value="1"/>
</dbReference>
<accession>A0AAE5ZL23</accession>
<dbReference type="Pfam" id="PF08240">
    <property type="entry name" value="ADH_N"/>
    <property type="match status" value="1"/>
</dbReference>
<dbReference type="SUPFAM" id="SSF50129">
    <property type="entry name" value="GroES-like"/>
    <property type="match status" value="1"/>
</dbReference>
<dbReference type="InterPro" id="IPR020843">
    <property type="entry name" value="ER"/>
</dbReference>
<dbReference type="Gene3D" id="3.90.180.10">
    <property type="entry name" value="Medium-chain alcohol dehydrogenases, catalytic domain"/>
    <property type="match status" value="1"/>
</dbReference>